<protein>
    <submittedName>
        <fullName evidence="2">Uncharacterized protein</fullName>
    </submittedName>
</protein>
<dbReference type="PANTHER" id="PTHR48435:SF1">
    <property type="entry name" value="POLYPROTEIN"/>
    <property type="match status" value="1"/>
</dbReference>
<proteinExistence type="predicted"/>
<keyword evidence="3" id="KW-1185">Reference proteome</keyword>
<dbReference type="PANTHER" id="PTHR48435">
    <property type="entry name" value="POLYPROTEIN"/>
    <property type="match status" value="1"/>
</dbReference>
<sequence>MMLPVPAPAGDSKADILSFSSSGSPQFAYKSQTGHCFWDVCFCPDCIKDGYSMDDQPDRPRKISSGKKLKKKYQDGDKHVGTLGQPSEKFDFLVRYSPPPRTDGPIIPTGWNEDTDDHPRSSPQPPSPPQAPPMTPPVALPQICMMSPANYEEDFPPLQPATTSDGIETRQPKVLNSRTVLVWWLEGCAG</sequence>
<name>A0AA88EN92_FICCA</name>
<evidence type="ECO:0000313" key="2">
    <source>
        <dbReference type="EMBL" id="GMN75331.1"/>
    </source>
</evidence>
<feature type="region of interest" description="Disordered" evidence="1">
    <location>
        <begin position="53"/>
        <end position="138"/>
    </location>
</feature>
<dbReference type="Proteomes" id="UP001187192">
    <property type="component" value="Unassembled WGS sequence"/>
</dbReference>
<feature type="compositionally biased region" description="Basic residues" evidence="1">
    <location>
        <begin position="62"/>
        <end position="71"/>
    </location>
</feature>
<evidence type="ECO:0000256" key="1">
    <source>
        <dbReference type="SAM" id="MobiDB-lite"/>
    </source>
</evidence>
<organism evidence="2 3">
    <name type="scientific">Ficus carica</name>
    <name type="common">Common fig</name>
    <dbReference type="NCBI Taxonomy" id="3494"/>
    <lineage>
        <taxon>Eukaryota</taxon>
        <taxon>Viridiplantae</taxon>
        <taxon>Streptophyta</taxon>
        <taxon>Embryophyta</taxon>
        <taxon>Tracheophyta</taxon>
        <taxon>Spermatophyta</taxon>
        <taxon>Magnoliopsida</taxon>
        <taxon>eudicotyledons</taxon>
        <taxon>Gunneridae</taxon>
        <taxon>Pentapetalae</taxon>
        <taxon>rosids</taxon>
        <taxon>fabids</taxon>
        <taxon>Rosales</taxon>
        <taxon>Moraceae</taxon>
        <taxon>Ficeae</taxon>
        <taxon>Ficus</taxon>
    </lineage>
</organism>
<dbReference type="AlphaFoldDB" id="A0AA88EN92"/>
<comment type="caution">
    <text evidence="2">The sequence shown here is derived from an EMBL/GenBank/DDBJ whole genome shotgun (WGS) entry which is preliminary data.</text>
</comment>
<dbReference type="InterPro" id="IPR053098">
    <property type="entry name" value="Petuviruses_polyprotein"/>
</dbReference>
<reference evidence="2" key="1">
    <citation type="submission" date="2023-07" db="EMBL/GenBank/DDBJ databases">
        <title>draft genome sequence of fig (Ficus carica).</title>
        <authorList>
            <person name="Takahashi T."/>
            <person name="Nishimura K."/>
        </authorList>
    </citation>
    <scope>NUCLEOTIDE SEQUENCE</scope>
</reference>
<accession>A0AA88EN92</accession>
<feature type="compositionally biased region" description="Pro residues" evidence="1">
    <location>
        <begin position="122"/>
        <end position="138"/>
    </location>
</feature>
<gene>
    <name evidence="2" type="ORF">TIFTF001_056834</name>
</gene>
<dbReference type="EMBL" id="BTGU01022311">
    <property type="protein sequence ID" value="GMN75331.1"/>
    <property type="molecule type" value="Genomic_DNA"/>
</dbReference>
<evidence type="ECO:0000313" key="3">
    <source>
        <dbReference type="Proteomes" id="UP001187192"/>
    </source>
</evidence>